<evidence type="ECO:0000313" key="2">
    <source>
        <dbReference type="EMBL" id="KAL1492710.1"/>
    </source>
</evidence>
<dbReference type="AlphaFoldDB" id="A0ABD1EDS3"/>
<keyword evidence="3" id="KW-1185">Reference proteome</keyword>
<gene>
    <name evidence="2" type="ORF">ABEB36_010926</name>
</gene>
<accession>A0ABD1EDS3</accession>
<sequence length="114" mass="13068">LYERVEIVLIYGAENQCARRTTATFNERHPNKTTSYRYVLNLLAKFTETGYVANMKCNRARVLSEGAQIEVLGHFGINLNISLRTISIATGISLESVHKVTKFNKFYLYKMKIC</sequence>
<dbReference type="InterPro" id="IPR032135">
    <property type="entry name" value="DUF4817"/>
</dbReference>
<feature type="non-terminal residue" evidence="2">
    <location>
        <position position="1"/>
    </location>
</feature>
<reference evidence="2 3" key="1">
    <citation type="submission" date="2024-05" db="EMBL/GenBank/DDBJ databases">
        <title>Genetic variation in Jamaican populations of the coffee berry borer (Hypothenemus hampei).</title>
        <authorList>
            <person name="Errbii M."/>
            <person name="Myrie A."/>
        </authorList>
    </citation>
    <scope>NUCLEOTIDE SEQUENCE [LARGE SCALE GENOMIC DNA]</scope>
    <source>
        <strain evidence="2">JA-Hopewell-2020-01-JO</strain>
        <tissue evidence="2">Whole body</tissue>
    </source>
</reference>
<dbReference type="Proteomes" id="UP001566132">
    <property type="component" value="Unassembled WGS sequence"/>
</dbReference>
<feature type="domain" description="DUF4817" evidence="1">
    <location>
        <begin position="3"/>
        <end position="52"/>
    </location>
</feature>
<comment type="caution">
    <text evidence="2">The sequence shown here is derived from an EMBL/GenBank/DDBJ whole genome shotgun (WGS) entry which is preliminary data.</text>
</comment>
<protein>
    <recommendedName>
        <fullName evidence="1">DUF4817 domain-containing protein</fullName>
    </recommendedName>
</protein>
<name>A0ABD1EDS3_HYPHA</name>
<evidence type="ECO:0000313" key="3">
    <source>
        <dbReference type="Proteomes" id="UP001566132"/>
    </source>
</evidence>
<proteinExistence type="predicted"/>
<evidence type="ECO:0000259" key="1">
    <source>
        <dbReference type="Pfam" id="PF16087"/>
    </source>
</evidence>
<dbReference type="Pfam" id="PF16087">
    <property type="entry name" value="DUF4817"/>
    <property type="match status" value="1"/>
</dbReference>
<organism evidence="2 3">
    <name type="scientific">Hypothenemus hampei</name>
    <name type="common">Coffee berry borer</name>
    <dbReference type="NCBI Taxonomy" id="57062"/>
    <lineage>
        <taxon>Eukaryota</taxon>
        <taxon>Metazoa</taxon>
        <taxon>Ecdysozoa</taxon>
        <taxon>Arthropoda</taxon>
        <taxon>Hexapoda</taxon>
        <taxon>Insecta</taxon>
        <taxon>Pterygota</taxon>
        <taxon>Neoptera</taxon>
        <taxon>Endopterygota</taxon>
        <taxon>Coleoptera</taxon>
        <taxon>Polyphaga</taxon>
        <taxon>Cucujiformia</taxon>
        <taxon>Curculionidae</taxon>
        <taxon>Scolytinae</taxon>
        <taxon>Hypothenemus</taxon>
    </lineage>
</organism>
<dbReference type="EMBL" id="JBDJPC010000008">
    <property type="protein sequence ID" value="KAL1492710.1"/>
    <property type="molecule type" value="Genomic_DNA"/>
</dbReference>